<sequence length="378" mass="40874">MIPLWPMGVPIGCLMAIPPSVTMTDHVSDTVAVETNRAIVSSPPLGWIARARRKVLALGIRNRGSTTVDRLRESCSALGGQSSIGKLLSHNGMYQWHHLRARVTGPTSIQAIPLSSTSVLLSWGPLAPYVVGGQYRVRVRDNGNSQRFLNVGYVLSAIIQDLDPTENYTLSVQWCPSKNVCSDFVSTTRIASAPKIPVPSNLTVVAVGPSSINITWQLPSNSTNVTGYQVSWCLSDLCIGKLNDLTTKTFYSVQRLQDFKNYTVFVCAYVDQGLTPFVGQCINVSTKTQPGAPAGGVAIPLSQSSILVTWVAKPGCPSISAYNLRVASPTPTVNWASTELTQYTFANLMTKTKYTFQLRWCPLPGTCSEAVNITGSTV</sequence>
<feature type="domain" description="Fibronectin type-III" evidence="2">
    <location>
        <begin position="292"/>
        <end position="378"/>
    </location>
</feature>
<accession>A0A9J6EH65</accession>
<feature type="domain" description="Fibronectin type-III" evidence="2">
    <location>
        <begin position="105"/>
        <end position="195"/>
    </location>
</feature>
<keyword evidence="4" id="KW-1185">Reference proteome</keyword>
<dbReference type="Gene3D" id="2.60.40.10">
    <property type="entry name" value="Immunoglobulins"/>
    <property type="match status" value="3"/>
</dbReference>
<reference evidence="3" key="2">
    <citation type="submission" date="2021-09" db="EMBL/GenBank/DDBJ databases">
        <authorList>
            <person name="Jia N."/>
            <person name="Wang J."/>
            <person name="Shi W."/>
            <person name="Du L."/>
            <person name="Sun Y."/>
            <person name="Zhan W."/>
            <person name="Jiang J."/>
            <person name="Wang Q."/>
            <person name="Zhang B."/>
            <person name="Ji P."/>
            <person name="Sakyi L.B."/>
            <person name="Cui X."/>
            <person name="Yuan T."/>
            <person name="Jiang B."/>
            <person name="Yang W."/>
            <person name="Lam T.T.-Y."/>
            <person name="Chang Q."/>
            <person name="Ding S."/>
            <person name="Wang X."/>
            <person name="Zhu J."/>
            <person name="Ruan X."/>
            <person name="Zhao L."/>
            <person name="Wei J."/>
            <person name="Que T."/>
            <person name="Du C."/>
            <person name="Cheng J."/>
            <person name="Dai P."/>
            <person name="Han X."/>
            <person name="Huang E."/>
            <person name="Gao Y."/>
            <person name="Liu J."/>
            <person name="Shao H."/>
            <person name="Ye R."/>
            <person name="Li L."/>
            <person name="Wei W."/>
            <person name="Wang X."/>
            <person name="Wang C."/>
            <person name="Huo Q."/>
            <person name="Li W."/>
            <person name="Guo W."/>
            <person name="Chen H."/>
            <person name="Chen S."/>
            <person name="Zhou L."/>
            <person name="Zhou L."/>
            <person name="Ni X."/>
            <person name="Tian J."/>
            <person name="Zhou Y."/>
            <person name="Sheng Y."/>
            <person name="Liu T."/>
            <person name="Pan Y."/>
            <person name="Xia L."/>
            <person name="Li J."/>
            <person name="Zhao F."/>
            <person name="Cao W."/>
        </authorList>
    </citation>
    <scope>NUCLEOTIDE SEQUENCE</scope>
    <source>
        <strain evidence="3">Rmic-2018</strain>
        <tissue evidence="3">Larvae</tissue>
    </source>
</reference>
<organism evidence="3 4">
    <name type="scientific">Rhipicephalus microplus</name>
    <name type="common">Cattle tick</name>
    <name type="synonym">Boophilus microplus</name>
    <dbReference type="NCBI Taxonomy" id="6941"/>
    <lineage>
        <taxon>Eukaryota</taxon>
        <taxon>Metazoa</taxon>
        <taxon>Ecdysozoa</taxon>
        <taxon>Arthropoda</taxon>
        <taxon>Chelicerata</taxon>
        <taxon>Arachnida</taxon>
        <taxon>Acari</taxon>
        <taxon>Parasitiformes</taxon>
        <taxon>Ixodida</taxon>
        <taxon>Ixodoidea</taxon>
        <taxon>Ixodidae</taxon>
        <taxon>Rhipicephalinae</taxon>
        <taxon>Rhipicephalus</taxon>
        <taxon>Boophilus</taxon>
    </lineage>
</organism>
<dbReference type="PANTHER" id="PTHR46708:SF11">
    <property type="entry name" value="RECEPTOR-TYPE TYROSINE-PROTEIN PHOSPHATASE ETA-LIKE"/>
    <property type="match status" value="1"/>
</dbReference>
<gene>
    <name evidence="3" type="ORF">HPB51_014355</name>
</gene>
<evidence type="ECO:0000313" key="3">
    <source>
        <dbReference type="EMBL" id="KAH8033575.1"/>
    </source>
</evidence>
<dbReference type="PROSITE" id="PS50853">
    <property type="entry name" value="FN3"/>
    <property type="match status" value="3"/>
</dbReference>
<evidence type="ECO:0000313" key="4">
    <source>
        <dbReference type="Proteomes" id="UP000821866"/>
    </source>
</evidence>
<evidence type="ECO:0000259" key="2">
    <source>
        <dbReference type="PROSITE" id="PS50853"/>
    </source>
</evidence>
<comment type="caution">
    <text evidence="3">The sequence shown here is derived from an EMBL/GenBank/DDBJ whole genome shotgun (WGS) entry which is preliminary data.</text>
</comment>
<name>A0A9J6EH65_RHIMP</name>
<proteinExistence type="predicted"/>
<dbReference type="VEuPathDB" id="VectorBase:LOC119161592"/>
<dbReference type="InterPro" id="IPR050991">
    <property type="entry name" value="ECM_Regulatory_Proteins"/>
</dbReference>
<keyword evidence="1" id="KW-0677">Repeat</keyword>
<dbReference type="Pfam" id="PF00041">
    <property type="entry name" value="fn3"/>
    <property type="match status" value="2"/>
</dbReference>
<dbReference type="InterPro" id="IPR003961">
    <property type="entry name" value="FN3_dom"/>
</dbReference>
<dbReference type="InterPro" id="IPR013783">
    <property type="entry name" value="Ig-like_fold"/>
</dbReference>
<dbReference type="EMBL" id="JABSTU010000004">
    <property type="protein sequence ID" value="KAH8033575.1"/>
    <property type="molecule type" value="Genomic_DNA"/>
</dbReference>
<dbReference type="CDD" id="cd00063">
    <property type="entry name" value="FN3"/>
    <property type="match status" value="3"/>
</dbReference>
<dbReference type="Proteomes" id="UP000821866">
    <property type="component" value="Chromosome 2"/>
</dbReference>
<reference evidence="3" key="1">
    <citation type="journal article" date="2020" name="Cell">
        <title>Large-Scale Comparative Analyses of Tick Genomes Elucidate Their Genetic Diversity and Vector Capacities.</title>
        <authorList>
            <consortium name="Tick Genome and Microbiome Consortium (TIGMIC)"/>
            <person name="Jia N."/>
            <person name="Wang J."/>
            <person name="Shi W."/>
            <person name="Du L."/>
            <person name="Sun Y."/>
            <person name="Zhan W."/>
            <person name="Jiang J.F."/>
            <person name="Wang Q."/>
            <person name="Zhang B."/>
            <person name="Ji P."/>
            <person name="Bell-Sakyi L."/>
            <person name="Cui X.M."/>
            <person name="Yuan T.T."/>
            <person name="Jiang B.G."/>
            <person name="Yang W.F."/>
            <person name="Lam T.T."/>
            <person name="Chang Q.C."/>
            <person name="Ding S.J."/>
            <person name="Wang X.J."/>
            <person name="Zhu J.G."/>
            <person name="Ruan X.D."/>
            <person name="Zhao L."/>
            <person name="Wei J.T."/>
            <person name="Ye R.Z."/>
            <person name="Que T.C."/>
            <person name="Du C.H."/>
            <person name="Zhou Y.H."/>
            <person name="Cheng J.X."/>
            <person name="Dai P.F."/>
            <person name="Guo W.B."/>
            <person name="Han X.H."/>
            <person name="Huang E.J."/>
            <person name="Li L.F."/>
            <person name="Wei W."/>
            <person name="Gao Y.C."/>
            <person name="Liu J.Z."/>
            <person name="Shao H.Z."/>
            <person name="Wang X."/>
            <person name="Wang C.C."/>
            <person name="Yang T.C."/>
            <person name="Huo Q.B."/>
            <person name="Li W."/>
            <person name="Chen H.Y."/>
            <person name="Chen S.E."/>
            <person name="Zhou L.G."/>
            <person name="Ni X.B."/>
            <person name="Tian J.H."/>
            <person name="Sheng Y."/>
            <person name="Liu T."/>
            <person name="Pan Y.S."/>
            <person name="Xia L.Y."/>
            <person name="Li J."/>
            <person name="Zhao F."/>
            <person name="Cao W.C."/>
        </authorList>
    </citation>
    <scope>NUCLEOTIDE SEQUENCE</scope>
    <source>
        <strain evidence="3">Rmic-2018</strain>
    </source>
</reference>
<dbReference type="SUPFAM" id="SSF49265">
    <property type="entry name" value="Fibronectin type III"/>
    <property type="match status" value="2"/>
</dbReference>
<dbReference type="AlphaFoldDB" id="A0A9J6EH65"/>
<evidence type="ECO:0000256" key="1">
    <source>
        <dbReference type="ARBA" id="ARBA00022737"/>
    </source>
</evidence>
<protein>
    <recommendedName>
        <fullName evidence="2">Fibronectin type-III domain-containing protein</fullName>
    </recommendedName>
</protein>
<dbReference type="SMART" id="SM00060">
    <property type="entry name" value="FN3"/>
    <property type="match status" value="3"/>
</dbReference>
<dbReference type="InterPro" id="IPR036116">
    <property type="entry name" value="FN3_sf"/>
</dbReference>
<dbReference type="PANTHER" id="PTHR46708">
    <property type="entry name" value="TENASCIN"/>
    <property type="match status" value="1"/>
</dbReference>
<feature type="domain" description="Fibronectin type-III" evidence="2">
    <location>
        <begin position="198"/>
        <end position="291"/>
    </location>
</feature>